<sequence>MDLIHDLQSLSKTMMDQLAGQEARMGEMKHELAHKYHKISQQIDAIMAEPIITTTSGVVAQRIHSPRFENLAAQQHTAPLQNIAVALAVRGAAAWFYFKIT</sequence>
<protein>
    <submittedName>
        <fullName evidence="1">Uncharacterized protein</fullName>
    </submittedName>
</protein>
<gene>
    <name evidence="1" type="ORF">Bca52824_001870</name>
</gene>
<dbReference type="AlphaFoldDB" id="A0A8X7WL05"/>
<evidence type="ECO:0000313" key="2">
    <source>
        <dbReference type="Proteomes" id="UP000886595"/>
    </source>
</evidence>
<name>A0A8X7WL05_BRACI</name>
<proteinExistence type="predicted"/>
<dbReference type="Proteomes" id="UP000886595">
    <property type="component" value="Unassembled WGS sequence"/>
</dbReference>
<comment type="caution">
    <text evidence="1">The sequence shown here is derived from an EMBL/GenBank/DDBJ whole genome shotgun (WGS) entry which is preliminary data.</text>
</comment>
<accession>A0A8X7WL05</accession>
<dbReference type="EMBL" id="JAAMPC010000001">
    <property type="protein sequence ID" value="KAG2330690.1"/>
    <property type="molecule type" value="Genomic_DNA"/>
</dbReference>
<organism evidence="1 2">
    <name type="scientific">Brassica carinata</name>
    <name type="common">Ethiopian mustard</name>
    <name type="synonym">Abyssinian cabbage</name>
    <dbReference type="NCBI Taxonomy" id="52824"/>
    <lineage>
        <taxon>Eukaryota</taxon>
        <taxon>Viridiplantae</taxon>
        <taxon>Streptophyta</taxon>
        <taxon>Embryophyta</taxon>
        <taxon>Tracheophyta</taxon>
        <taxon>Spermatophyta</taxon>
        <taxon>Magnoliopsida</taxon>
        <taxon>eudicotyledons</taxon>
        <taxon>Gunneridae</taxon>
        <taxon>Pentapetalae</taxon>
        <taxon>rosids</taxon>
        <taxon>malvids</taxon>
        <taxon>Brassicales</taxon>
        <taxon>Brassicaceae</taxon>
        <taxon>Brassiceae</taxon>
        <taxon>Brassica</taxon>
    </lineage>
</organism>
<evidence type="ECO:0000313" key="1">
    <source>
        <dbReference type="EMBL" id="KAG2330690.1"/>
    </source>
</evidence>
<keyword evidence="2" id="KW-1185">Reference proteome</keyword>
<reference evidence="1 2" key="1">
    <citation type="submission" date="2020-02" db="EMBL/GenBank/DDBJ databases">
        <authorList>
            <person name="Ma Q."/>
            <person name="Huang Y."/>
            <person name="Song X."/>
            <person name="Pei D."/>
        </authorList>
    </citation>
    <scope>NUCLEOTIDE SEQUENCE [LARGE SCALE GENOMIC DNA]</scope>
    <source>
        <strain evidence="1">Sxm20200214</strain>
        <tissue evidence="1">Leaf</tissue>
    </source>
</reference>